<comment type="caution">
    <text evidence="1">The sequence shown here is derived from an EMBL/GenBank/DDBJ whole genome shotgun (WGS) entry which is preliminary data.</text>
</comment>
<protein>
    <submittedName>
        <fullName evidence="1">Uncharacterized protein</fullName>
    </submittedName>
</protein>
<evidence type="ECO:0000313" key="2">
    <source>
        <dbReference type="Proteomes" id="UP000003752"/>
    </source>
</evidence>
<accession>C0XM26</accession>
<dbReference type="Proteomes" id="UP000003752">
    <property type="component" value="Unassembled WGS sequence"/>
</dbReference>
<dbReference type="AlphaFoldDB" id="C0XM26"/>
<proteinExistence type="predicted"/>
<name>C0XM26_LENH9</name>
<organism evidence="1 2">
    <name type="scientific">Lentilactobacillus hilgardii (strain ATCC 8290 / DSM 20176 / CCUG 30140 / JCM 1155 / KCTC 3500 / NBRC 15886 / NCIMB 8040 / NRRL B-1843 / 9)</name>
    <dbReference type="NCBI Taxonomy" id="1423757"/>
    <lineage>
        <taxon>Bacteria</taxon>
        <taxon>Bacillati</taxon>
        <taxon>Bacillota</taxon>
        <taxon>Bacilli</taxon>
        <taxon>Lactobacillales</taxon>
        <taxon>Lactobacillaceae</taxon>
        <taxon>Lentilactobacillus</taxon>
    </lineage>
</organism>
<evidence type="ECO:0000313" key="1">
    <source>
        <dbReference type="EMBL" id="EEI23565.1"/>
    </source>
</evidence>
<keyword evidence="2" id="KW-1185">Reference proteome</keyword>
<gene>
    <name evidence="1" type="ORF">HMPREF0519_2287</name>
</gene>
<reference evidence="1 2" key="1">
    <citation type="submission" date="2009-01" db="EMBL/GenBank/DDBJ databases">
        <authorList>
            <person name="Qin X."/>
            <person name="Bachman B."/>
            <person name="Battles P."/>
            <person name="Bell A."/>
            <person name="Bess C."/>
            <person name="Bickham C."/>
            <person name="Chaboub L."/>
            <person name="Chen D."/>
            <person name="Coyle M."/>
            <person name="Deiros D.R."/>
            <person name="Dinh H."/>
            <person name="Forbes L."/>
            <person name="Fowler G."/>
            <person name="Francisco L."/>
            <person name="Fu Q."/>
            <person name="Gubbala S."/>
            <person name="Hale W."/>
            <person name="Han Y."/>
            <person name="Hemphill L."/>
            <person name="Highlander S.K."/>
            <person name="Hirani K."/>
            <person name="Hogues M."/>
            <person name="Jackson L."/>
            <person name="Jakkamsetti A."/>
            <person name="Javaid M."/>
            <person name="Jiang H."/>
            <person name="Korchina V."/>
            <person name="Kovar C."/>
            <person name="Lara F."/>
            <person name="Lee S."/>
            <person name="Mata R."/>
            <person name="Mathew T."/>
            <person name="Moen C."/>
            <person name="Morales K."/>
            <person name="Munidasa M."/>
            <person name="Nazareth L."/>
            <person name="Ngo R."/>
            <person name="Nguyen L."/>
            <person name="Okwuonu G."/>
            <person name="Ongeri F."/>
            <person name="Patil S."/>
            <person name="Petrosino J."/>
            <person name="Pham C."/>
            <person name="Pham P."/>
            <person name="Pu L.-L."/>
            <person name="Puazo M."/>
            <person name="Raj R."/>
            <person name="Reid J."/>
            <person name="Rouhana J."/>
            <person name="Saada N."/>
            <person name="Shang Y."/>
            <person name="Simmons D."/>
            <person name="Thornton R."/>
            <person name="Warren J."/>
            <person name="Weissenberger G."/>
            <person name="Zhang J."/>
            <person name="Zhang L."/>
            <person name="Zhou C."/>
            <person name="Zhu D."/>
            <person name="Muzny D."/>
            <person name="Worley K."/>
            <person name="Gibbs R."/>
        </authorList>
    </citation>
    <scope>NUCLEOTIDE SEQUENCE [LARGE SCALE GENOMIC DNA]</scope>
    <source>
        <strain evidence="2">ATCC 8290 / DSM 20176 / CCUG 30140 / JCM 1155 / KCTC 3500 / NBRC 15886 / NCIMB 8040 / NRRL B-1843 / 9</strain>
    </source>
</reference>
<dbReference type="EMBL" id="ACGP01000188">
    <property type="protein sequence ID" value="EEI23565.1"/>
    <property type="molecule type" value="Genomic_DNA"/>
</dbReference>
<sequence length="42" mass="5066">MYKLLQRKTIEMIQYYYSLPKLLTLHNDHLAANNLVHNYSTL</sequence>
<dbReference type="HOGENOM" id="CLU_3253121_0_0_9"/>